<proteinExistence type="predicted"/>
<dbReference type="SUPFAM" id="SSF56112">
    <property type="entry name" value="Protein kinase-like (PK-like)"/>
    <property type="match status" value="1"/>
</dbReference>
<reference evidence="1 2" key="1">
    <citation type="submission" date="2015-12" db="EMBL/GenBank/DDBJ databases">
        <title>Genome sequence of Thalassospira xiamenensis MCCC 1A03005.</title>
        <authorList>
            <person name="Lu L."/>
            <person name="Lai Q."/>
            <person name="Shao Z."/>
            <person name="Qian P."/>
        </authorList>
    </citation>
    <scope>NUCLEOTIDE SEQUENCE [LARGE SCALE GENOMIC DNA]</scope>
    <source>
        <strain evidence="1 2">MCCC 1A03005</strain>
    </source>
</reference>
<protein>
    <recommendedName>
        <fullName evidence="3">Aminoglycoside phosphotransferase domain-containing protein</fullName>
    </recommendedName>
</protein>
<organism evidence="1 2">
    <name type="scientific">Thalassospira xiamenensis</name>
    <dbReference type="NCBI Taxonomy" id="220697"/>
    <lineage>
        <taxon>Bacteria</taxon>
        <taxon>Pseudomonadati</taxon>
        <taxon>Pseudomonadota</taxon>
        <taxon>Alphaproteobacteria</taxon>
        <taxon>Rhodospirillales</taxon>
        <taxon>Thalassospiraceae</taxon>
        <taxon>Thalassospira</taxon>
    </lineage>
</organism>
<comment type="caution">
    <text evidence="1">The sequence shown here is derived from an EMBL/GenBank/DDBJ whole genome shotgun (WGS) entry which is preliminary data.</text>
</comment>
<evidence type="ECO:0000313" key="2">
    <source>
        <dbReference type="Proteomes" id="UP000076167"/>
    </source>
</evidence>
<dbReference type="RefSeq" id="WP_063114464.1">
    <property type="nucleotide sequence ID" value="NZ_JAINWB010000019.1"/>
</dbReference>
<evidence type="ECO:0008006" key="3">
    <source>
        <dbReference type="Google" id="ProtNLM"/>
    </source>
</evidence>
<keyword evidence="2" id="KW-1185">Reference proteome</keyword>
<name>A0ABR5Y6X4_9PROT</name>
<dbReference type="Proteomes" id="UP000076167">
    <property type="component" value="Unassembled WGS sequence"/>
</dbReference>
<accession>A0ABR5Y6X4</accession>
<gene>
    <name evidence="1" type="ORF">AUP40_11840</name>
</gene>
<sequence length="346" mass="39186">MTEQKTANDAIFDLLILAGIDCSSFNVVSGDAGGNNRIDMVHAGSQTFVVKWYFSDARDKRDRLGTEWTFLEYAQKSGLESVPAALARHPSTPIALYEFIKGRKLEQSEIGIDEIKASARFLAEINRKGDRDFAKHLPMASEAYLNIQEHIDNVQRRFDRFEQVAEKYRSREGFSDLLSDLQNAWRSVQSSLVEAEQSGDIDILGKLEQAQLIISPSDFGFHNALKTDAGTLRFIDFEYAGWDDPAKTFADFFLQPTVDVPLAYFDCFAQEAGKEFPNLDKIIKRTKNLLPLFAIKWACIILNPFVPEWAARTKFANSDIDLRELQSKRLVAARDMIDKSHSLITL</sequence>
<evidence type="ECO:0000313" key="1">
    <source>
        <dbReference type="EMBL" id="KZD05694.1"/>
    </source>
</evidence>
<dbReference type="InterPro" id="IPR011009">
    <property type="entry name" value="Kinase-like_dom_sf"/>
</dbReference>
<dbReference type="EMBL" id="LPXL01000010">
    <property type="protein sequence ID" value="KZD05694.1"/>
    <property type="molecule type" value="Genomic_DNA"/>
</dbReference>
<dbReference type="Gene3D" id="3.90.1200.10">
    <property type="match status" value="1"/>
</dbReference>